<evidence type="ECO:0000256" key="3">
    <source>
        <dbReference type="ARBA" id="ARBA00022490"/>
    </source>
</evidence>
<feature type="compositionally biased region" description="Acidic residues" evidence="13">
    <location>
        <begin position="82"/>
        <end position="94"/>
    </location>
</feature>
<keyword evidence="17" id="KW-1185">Reference proteome</keyword>
<evidence type="ECO:0000256" key="13">
    <source>
        <dbReference type="SAM" id="MobiDB-lite"/>
    </source>
</evidence>
<dbReference type="GO" id="GO:0045505">
    <property type="term" value="F:dynein intermediate chain binding"/>
    <property type="evidence" value="ECO:0007669"/>
    <property type="project" value="InterPro"/>
</dbReference>
<dbReference type="InterPro" id="IPR013602">
    <property type="entry name" value="Dynein_heavy_linker"/>
</dbReference>
<feature type="region of interest" description="Disordered" evidence="13">
    <location>
        <begin position="78"/>
        <end position="97"/>
    </location>
</feature>
<evidence type="ECO:0000256" key="8">
    <source>
        <dbReference type="ARBA" id="ARBA00023017"/>
    </source>
</evidence>
<dbReference type="GO" id="GO:0005858">
    <property type="term" value="C:axonemal dynein complex"/>
    <property type="evidence" value="ECO:0007669"/>
    <property type="project" value="TreeGrafter"/>
</dbReference>
<proteinExistence type="inferred from homology"/>
<keyword evidence="9 12" id="KW-0175">Coiled coil</keyword>
<keyword evidence="7" id="KW-0067">ATP-binding</keyword>
<keyword evidence="5" id="KW-0677">Repeat</keyword>
<dbReference type="GO" id="GO:0005874">
    <property type="term" value="C:microtubule"/>
    <property type="evidence" value="ECO:0007669"/>
    <property type="project" value="UniProtKB-KW"/>
</dbReference>
<evidence type="ECO:0000256" key="1">
    <source>
        <dbReference type="ARBA" id="ARBA00004245"/>
    </source>
</evidence>
<evidence type="ECO:0000256" key="6">
    <source>
        <dbReference type="ARBA" id="ARBA00022741"/>
    </source>
</evidence>
<evidence type="ECO:0000256" key="12">
    <source>
        <dbReference type="SAM" id="Coils"/>
    </source>
</evidence>
<accession>A0A8S4ELK3</accession>
<dbReference type="GO" id="GO:0005524">
    <property type="term" value="F:ATP binding"/>
    <property type="evidence" value="ECO:0007669"/>
    <property type="project" value="UniProtKB-KW"/>
</dbReference>
<organism evidence="16 17">
    <name type="scientific">Plutella xylostella</name>
    <name type="common">Diamondback moth</name>
    <name type="synonym">Plutella maculipennis</name>
    <dbReference type="NCBI Taxonomy" id="51655"/>
    <lineage>
        <taxon>Eukaryota</taxon>
        <taxon>Metazoa</taxon>
        <taxon>Ecdysozoa</taxon>
        <taxon>Arthropoda</taxon>
        <taxon>Hexapoda</taxon>
        <taxon>Insecta</taxon>
        <taxon>Pterygota</taxon>
        <taxon>Neoptera</taxon>
        <taxon>Endopterygota</taxon>
        <taxon>Lepidoptera</taxon>
        <taxon>Glossata</taxon>
        <taxon>Ditrysia</taxon>
        <taxon>Yponomeutoidea</taxon>
        <taxon>Plutellidae</taxon>
        <taxon>Plutella</taxon>
    </lineage>
</organism>
<dbReference type="Proteomes" id="UP000653454">
    <property type="component" value="Unassembled WGS sequence"/>
</dbReference>
<keyword evidence="8" id="KW-0243">Dynein</keyword>
<feature type="coiled-coil region" evidence="12">
    <location>
        <begin position="1705"/>
        <end position="1732"/>
    </location>
</feature>
<dbReference type="Gene3D" id="1.10.287.2620">
    <property type="match status" value="1"/>
</dbReference>
<comment type="caution">
    <text evidence="16">The sequence shown here is derived from an EMBL/GenBank/DDBJ whole genome shotgun (WGS) entry which is preliminary data.</text>
</comment>
<gene>
    <name evidence="16" type="ORF">PLXY2_LOCUS6113</name>
</gene>
<dbReference type="PANTHER" id="PTHR46532:SF13">
    <property type="entry name" value="CYTOPLASMIC DYNEIN 1 HEAVY CHAIN 1"/>
    <property type="match status" value="1"/>
</dbReference>
<evidence type="ECO:0000256" key="11">
    <source>
        <dbReference type="ARBA" id="ARBA00023212"/>
    </source>
</evidence>
<dbReference type="InterPro" id="IPR042228">
    <property type="entry name" value="Dynein_linker_3"/>
</dbReference>
<dbReference type="PANTHER" id="PTHR46532">
    <property type="entry name" value="MALE FERTILITY FACTOR KL5"/>
    <property type="match status" value="1"/>
</dbReference>
<keyword evidence="4" id="KW-0493">Microtubule</keyword>
<dbReference type="FunFam" id="1.10.287.2620:FF:000001">
    <property type="entry name" value="Cytoplasmic dynein heavy chain 1"/>
    <property type="match status" value="1"/>
</dbReference>
<evidence type="ECO:0000259" key="14">
    <source>
        <dbReference type="Pfam" id="PF08385"/>
    </source>
</evidence>
<dbReference type="EMBL" id="CAJHNJ030000019">
    <property type="protein sequence ID" value="CAG9116946.1"/>
    <property type="molecule type" value="Genomic_DNA"/>
</dbReference>
<evidence type="ECO:0000259" key="15">
    <source>
        <dbReference type="Pfam" id="PF08393"/>
    </source>
</evidence>
<dbReference type="GO" id="GO:0007018">
    <property type="term" value="P:microtubule-based movement"/>
    <property type="evidence" value="ECO:0007669"/>
    <property type="project" value="InterPro"/>
</dbReference>
<dbReference type="Gene3D" id="3.20.180.20">
    <property type="entry name" value="Dynein heavy chain, N-terminal domain 2"/>
    <property type="match status" value="1"/>
</dbReference>
<dbReference type="FunFam" id="3.20.180.20:FF:000002">
    <property type="entry name" value="Cytoplasmic dynein heavy chain 1"/>
    <property type="match status" value="1"/>
</dbReference>
<keyword evidence="3" id="KW-0963">Cytoplasm</keyword>
<dbReference type="InterPro" id="IPR013594">
    <property type="entry name" value="Dynein_heavy_tail"/>
</dbReference>
<evidence type="ECO:0000256" key="10">
    <source>
        <dbReference type="ARBA" id="ARBA00023175"/>
    </source>
</evidence>
<feature type="coiled-coil region" evidence="12">
    <location>
        <begin position="1524"/>
        <end position="1618"/>
    </location>
</feature>
<keyword evidence="10" id="KW-0505">Motor protein</keyword>
<evidence type="ECO:0000256" key="5">
    <source>
        <dbReference type="ARBA" id="ARBA00022737"/>
    </source>
</evidence>
<feature type="coiled-coil region" evidence="12">
    <location>
        <begin position="539"/>
        <end position="566"/>
    </location>
</feature>
<dbReference type="FunFam" id="1.20.140.100:FF:000002">
    <property type="entry name" value="Cytoplasmic dynein heavy chain 1"/>
    <property type="match status" value="1"/>
</dbReference>
<dbReference type="Pfam" id="PF08393">
    <property type="entry name" value="DHC_N2"/>
    <property type="match status" value="1"/>
</dbReference>
<evidence type="ECO:0000313" key="16">
    <source>
        <dbReference type="EMBL" id="CAG9116946.1"/>
    </source>
</evidence>
<name>A0A8S4ELK3_PLUXY</name>
<sequence length="2316" mass="266356">MGDSLDGSENAPEAQNVVAVDFQDFANYLRRAATVLLPEDDIVPPALNAALEEKVNQDCIKKFIADPQVSALYVQRFSSKEDDSEQPTEGEEEKEAVSYQINNEVHFTSPRVAAFVCIKRGAVIEADKSIHSQIRLINLSDGSPYETLHAFISKTMAPFFKSYVKESGRADRDGDKMAPSVEKKIAELEMGLLHLQQNIDIPEITLPVHPLVAAVIKRAADEGRKPRVADFGDKVEDSTFLNQLQNGVNRWIKEIQKVTKLDRDPSNGTALQEISFWLNLERALHRIQEKRESIEVALTLEILKYGKRFHATVSFDTDTGLKQALATVSDYNPLMKDFPINDLLSATELERIRLAVQQIFSHLRKIRSTKYPIQRGLRLVEAISRDLGQQLLKVLGTRRLMHIPFEDFERVMNQCFEVFSCWDDEYEKLQGLLRDIVKKKRDEHLKMVWRVSPSHKRLQARCEHMRRFRRHHEQLRTVMLRVLRPRATVVAGDAGDGNETAQPHSLPMDAADANAIAEVNLAYENVKEVDCLDISREGCDAWEAAVRRYEDRIDRVETRITAHLRDQLGTAKNANEMFRIFSRFNALFVRPHIRGAIREYQTQLIQRVKDDIEALHEKFKVQYPQSKCSRLSLVRDLPPVAGSIIWAKQIDHQLTAYLKRVEDVLGKGWENHIEGQKLKADGDSFRLKLDTQEVFDDWARKVQQRNLGVSGRIFAIESVRARTSKTGTILKLKVNFLPEIITLYKEVRNLKNLGFRVPLAIVNKAHQANQLYPFAISLIESVRTYERTLEKIRDKASIIPLVAGLRRDVLNQVSEGMALVWESYKLDPYVQRLSEVVLLFQEKDIVLLPFYAKFYGCALIVHCWTKSDLVFPPATTIGYLCKVDDDLQIYCQSSPQELQNAISRVNSDLVRISDWSKCHGLTVNPKKTQVILVGSSRLKSKIDWLQLPPIAFDGVNIPFADKVKNLGILIDTNLTWVPQISEVEDLLAVEEQISVDARSLETCPYSATSLADILSRLQRAIDELSLRQYSNLHLWVQRLDEESGRSLETCPYSATSLADILSRLQRAIDELSLRQYSNLHLWVQRLDEESGRSLETCPYSATSLADILSRLQRAIDELSLRQYSNLHLWVQRLDEEVEKSLAARLQSGVEAWTMALLGKANEMDLSMDTYSPAEPTHKPGGEPQIARVVHEVRITNQQMYLFPSLEEARFQLMRQMFAWQAVVTSQQRLQSTRCSRGKPSSPASSACRALGKGSFTQRALYTNQQMYLFPSLEEARFQLMRQMFAWQAVVTSQQRLQSTRYQVGVARAQAATYRNLLTKLPGGSSPLENAYDAIEQKISQVREYVDEWLRYQALWDLQPESLYGRLGEDITLWMKCLNDIKKSRTTFDTSDTRREYGPVVIDFARVQSKVALKYDAWHKEVLGKFGALLGGEMVQFHGQLAKSRTQLEQQTIGEFICRTLYRVQSKVALKYDAWHKEVLGKFGALLGGEMVQFHGQLAKSRTQLEQQTIEAASTSDAVCLITYVQQLKREVLAWEKQVDTYREAQRILERQRDAVCLITYVQQLKREVLAWEKQVDTYREAQRILERQRDAVCLITYVQQLKREVLAWEKQVDSYREAQRILERQRFQFPAQWLHVDNIEGEWSAFNEIMRRKDSSIQTQVASLQQKIVVEDKAVESRTVEFLAEWERSKPTDGSTRPEDALGRLQAMEARYTKLKDERDNVAKAKEALELHDTGISANNERMTVALEELQDLRGVWSSLSKIWTQIDDIREKPWLSVQPRKLRQQLEAMLNELKELPARLRMYDSYEYVRKLLQSYTKVNMLIVELKSDALKERHWRQLCRALRVDWALSELTLGQVWDADLLHNEHTVKDVVLVAQGEMALEEFLKQVRESWQSYELDLINYQNKCKIIRGWDDLFNKVKEHINSVAAMKLSPYYKVFEEEALTWEEKLNRINALFDVWIDVQRRWVYLEGIFSGSADIKTLLPVETSRFQSISSEFLGLMKKVSKSPMVMDVVNIPGVQRALERLADLLGKIQKALGEYLERERSSFPRFYFVGDEDLLEIIGNSKNIARLQKHFKKMFAGVAAIILNEDNTVINGIASREGEEVYFITPVSTVENPKINSWLSMVEREMRVTLACRLKDAVGDVKQFKDGNVDPQKFIDWCDKYQAQIVVLAAQILWSEDVEAALTGGAAGALQRVLQHVENMLNILADSVLQEQPPLRRRKLEHLNMLNILADSVLQEQPPLRRRKLEHLNMLNILADSVLQEQPPLRRRKLEHLNMLNILADSVLQEQPPLRRRKLEHLASCLCVCCAVL</sequence>
<protein>
    <submittedName>
        <fullName evidence="16">(diamondback moth) hypothetical protein</fullName>
    </submittedName>
</protein>
<dbReference type="Pfam" id="PF08385">
    <property type="entry name" value="DHC_N1"/>
    <property type="match status" value="1"/>
</dbReference>
<evidence type="ECO:0000256" key="4">
    <source>
        <dbReference type="ARBA" id="ARBA00022701"/>
    </source>
</evidence>
<evidence type="ECO:0000256" key="9">
    <source>
        <dbReference type="ARBA" id="ARBA00023054"/>
    </source>
</evidence>
<keyword evidence="11" id="KW-0206">Cytoskeleton</keyword>
<evidence type="ECO:0000256" key="2">
    <source>
        <dbReference type="ARBA" id="ARBA00008887"/>
    </source>
</evidence>
<dbReference type="Gene3D" id="1.20.140.100">
    <property type="entry name" value="Dynein heavy chain, N-terminal domain 2"/>
    <property type="match status" value="1"/>
</dbReference>
<dbReference type="Gene3D" id="1.20.58.1120">
    <property type="match status" value="1"/>
</dbReference>
<comment type="subcellular location">
    <subcellularLocation>
        <location evidence="1">Cytoplasm</location>
        <location evidence="1">Cytoskeleton</location>
    </subcellularLocation>
</comment>
<comment type="similarity">
    <text evidence="2">Belongs to the dynein heavy chain family.</text>
</comment>
<dbReference type="InterPro" id="IPR042222">
    <property type="entry name" value="Dynein_2_N"/>
</dbReference>
<reference evidence="16" key="1">
    <citation type="submission" date="2020-11" db="EMBL/GenBank/DDBJ databases">
        <authorList>
            <person name="Whiteford S."/>
        </authorList>
    </citation>
    <scope>NUCLEOTIDE SEQUENCE</scope>
</reference>
<keyword evidence="6" id="KW-0547">Nucleotide-binding</keyword>
<dbReference type="GO" id="GO:0051959">
    <property type="term" value="F:dynein light intermediate chain binding"/>
    <property type="evidence" value="ECO:0007669"/>
    <property type="project" value="InterPro"/>
</dbReference>
<feature type="domain" description="Dynein heavy chain tail" evidence="14">
    <location>
        <begin position="241"/>
        <end position="829"/>
    </location>
</feature>
<dbReference type="InterPro" id="IPR026983">
    <property type="entry name" value="DHC"/>
</dbReference>
<evidence type="ECO:0000256" key="7">
    <source>
        <dbReference type="ARBA" id="ARBA00022840"/>
    </source>
</evidence>
<evidence type="ECO:0000313" key="17">
    <source>
        <dbReference type="Proteomes" id="UP000653454"/>
    </source>
</evidence>
<feature type="domain" description="Dynein heavy chain linker" evidence="15">
    <location>
        <begin position="1746"/>
        <end position="2143"/>
    </location>
</feature>